<evidence type="ECO:0000313" key="5">
    <source>
        <dbReference type="Proteomes" id="UP000467700"/>
    </source>
</evidence>
<evidence type="ECO:0000256" key="1">
    <source>
        <dbReference type="SAM" id="Coils"/>
    </source>
</evidence>
<evidence type="ECO:0000313" key="4">
    <source>
        <dbReference type="EMBL" id="CAA7260944.1"/>
    </source>
</evidence>
<protein>
    <recommendedName>
        <fullName evidence="3">DUF6697 domain-containing protein</fullName>
    </recommendedName>
</protein>
<feature type="domain" description="DUF6697" evidence="3">
    <location>
        <begin position="248"/>
        <end position="392"/>
    </location>
</feature>
<dbReference type="EMBL" id="CACVBS010000031">
    <property type="protein sequence ID" value="CAA7260944.1"/>
    <property type="molecule type" value="Genomic_DNA"/>
</dbReference>
<dbReference type="AlphaFoldDB" id="A0A8S0W3H8"/>
<dbReference type="Pfam" id="PF20411">
    <property type="entry name" value="DUF6697"/>
    <property type="match status" value="1"/>
</dbReference>
<accession>A0A8S0W3H8</accession>
<feature type="region of interest" description="Disordered" evidence="2">
    <location>
        <begin position="421"/>
        <end position="490"/>
    </location>
</feature>
<reference evidence="4 5" key="1">
    <citation type="submission" date="2020-01" db="EMBL/GenBank/DDBJ databases">
        <authorList>
            <person name="Gupta K D."/>
        </authorList>
    </citation>
    <scope>NUCLEOTIDE SEQUENCE [LARGE SCALE GENOMIC DNA]</scope>
</reference>
<dbReference type="OrthoDB" id="3219211at2759"/>
<dbReference type="InterPro" id="IPR046520">
    <property type="entry name" value="DUF6697"/>
</dbReference>
<name>A0A8S0W3H8_CYCAE</name>
<organism evidence="4 5">
    <name type="scientific">Cyclocybe aegerita</name>
    <name type="common">Black poplar mushroom</name>
    <name type="synonym">Agrocybe aegerita</name>
    <dbReference type="NCBI Taxonomy" id="1973307"/>
    <lineage>
        <taxon>Eukaryota</taxon>
        <taxon>Fungi</taxon>
        <taxon>Dikarya</taxon>
        <taxon>Basidiomycota</taxon>
        <taxon>Agaricomycotina</taxon>
        <taxon>Agaricomycetes</taxon>
        <taxon>Agaricomycetidae</taxon>
        <taxon>Agaricales</taxon>
        <taxon>Agaricineae</taxon>
        <taxon>Bolbitiaceae</taxon>
        <taxon>Cyclocybe</taxon>
    </lineage>
</organism>
<dbReference type="Proteomes" id="UP000467700">
    <property type="component" value="Unassembled WGS sequence"/>
</dbReference>
<evidence type="ECO:0000259" key="3">
    <source>
        <dbReference type="Pfam" id="PF20411"/>
    </source>
</evidence>
<feature type="compositionally biased region" description="Low complexity" evidence="2">
    <location>
        <begin position="421"/>
        <end position="439"/>
    </location>
</feature>
<comment type="caution">
    <text evidence="4">The sequence shown here is derived from an EMBL/GenBank/DDBJ whole genome shotgun (WGS) entry which is preliminary data.</text>
</comment>
<keyword evidence="5" id="KW-1185">Reference proteome</keyword>
<proteinExistence type="predicted"/>
<keyword evidence="1" id="KW-0175">Coiled coil</keyword>
<sequence length="558" mass="60736">MSEEKQYNFIAITEDIMLPVDEIARLKQELESLKNANPFRMAELALEIQIERLRVVEITAARDAALQRLSDSYVSIRQKNELIERMFQERDGKDIGSVPLSLNFGFSTDQVEAEQLKAHISTLETENGELRLAIQQLQEQALIAKAIDPPPSYEREPTKSMLVDAGIQTEEDSAGVLVYSEDGAEVNYVPPKTEDPAILANARNTVLADIPLPNNPPDDTLNAIVIPPPFTLHEFLNGAPGSLRTLLSNYRILHNATTYWCPDREEHGYMYAPVFKCSTNPRISTAHRWSPVDVVGRMNKPTECFYNREGLWYYAGSYVAFKMDELSPKEWAQLSGETSSAIVKETIAGRKNTSPQNTYEATQLYVAGALKVACVALRCVGFNHEVYRSLLEYSIRFGESKWKSLATASANVLAAAASVSSVSGSPSGANSPASGASTPHSQPSGTPTPPARMQMQTPAPLRHIPRTPTHPTHLSSAASGSPSTTLGHSQGYGVNPVRLVGTPPVLGLGLGSSAWNVHSAAAMMMTPPASTDGKATLRVLQEKHLPEGGENLADMGKN</sequence>
<feature type="coiled-coil region" evidence="1">
    <location>
        <begin position="113"/>
        <end position="140"/>
    </location>
</feature>
<evidence type="ECO:0000256" key="2">
    <source>
        <dbReference type="SAM" id="MobiDB-lite"/>
    </source>
</evidence>
<feature type="compositionally biased region" description="Polar residues" evidence="2">
    <location>
        <begin position="469"/>
        <end position="488"/>
    </location>
</feature>
<gene>
    <name evidence="4" type="ORF">AAE3_LOCUS3234</name>
</gene>